<dbReference type="AlphaFoldDB" id="A0A443PX18"/>
<evidence type="ECO:0000256" key="10">
    <source>
        <dbReference type="SAM" id="Phobius"/>
    </source>
</evidence>
<feature type="repeat" description="Solcar" evidence="8">
    <location>
        <begin position="251"/>
        <end position="340"/>
    </location>
</feature>
<keyword evidence="4 8" id="KW-0812">Transmembrane</keyword>
<evidence type="ECO:0000256" key="4">
    <source>
        <dbReference type="ARBA" id="ARBA00022692"/>
    </source>
</evidence>
<evidence type="ECO:0000256" key="8">
    <source>
        <dbReference type="PROSITE-ProRule" id="PRU00282"/>
    </source>
</evidence>
<evidence type="ECO:0000256" key="2">
    <source>
        <dbReference type="ARBA" id="ARBA00006375"/>
    </source>
</evidence>
<keyword evidence="7 8" id="KW-0472">Membrane</keyword>
<dbReference type="PANTHER" id="PTHR45618">
    <property type="entry name" value="MITOCHONDRIAL DICARBOXYLATE CARRIER-RELATED"/>
    <property type="match status" value="1"/>
</dbReference>
<keyword evidence="12" id="KW-1185">Reference proteome</keyword>
<evidence type="ECO:0000313" key="11">
    <source>
        <dbReference type="EMBL" id="RWR95337.1"/>
    </source>
</evidence>
<dbReference type="PROSITE" id="PS50920">
    <property type="entry name" value="SOLCAR"/>
    <property type="match status" value="3"/>
</dbReference>
<evidence type="ECO:0000256" key="7">
    <source>
        <dbReference type="ARBA" id="ARBA00023136"/>
    </source>
</evidence>
<dbReference type="GO" id="GO:0016020">
    <property type="term" value="C:membrane"/>
    <property type="evidence" value="ECO:0007669"/>
    <property type="project" value="UniProtKB-SubCell"/>
</dbReference>
<dbReference type="Proteomes" id="UP000283530">
    <property type="component" value="Unassembled WGS sequence"/>
</dbReference>
<evidence type="ECO:0000256" key="9">
    <source>
        <dbReference type="RuleBase" id="RU000488"/>
    </source>
</evidence>
<comment type="subcellular location">
    <subcellularLocation>
        <location evidence="1">Membrane</location>
        <topology evidence="1">Multi-pass membrane protein</topology>
    </subcellularLocation>
</comment>
<name>A0A443PX18_9MAGN</name>
<evidence type="ECO:0000256" key="6">
    <source>
        <dbReference type="ARBA" id="ARBA00022989"/>
    </source>
</evidence>
<organism evidence="11 12">
    <name type="scientific">Cinnamomum micranthum f. kanehirae</name>
    <dbReference type="NCBI Taxonomy" id="337451"/>
    <lineage>
        <taxon>Eukaryota</taxon>
        <taxon>Viridiplantae</taxon>
        <taxon>Streptophyta</taxon>
        <taxon>Embryophyta</taxon>
        <taxon>Tracheophyta</taxon>
        <taxon>Spermatophyta</taxon>
        <taxon>Magnoliopsida</taxon>
        <taxon>Magnoliidae</taxon>
        <taxon>Laurales</taxon>
        <taxon>Lauraceae</taxon>
        <taxon>Cinnamomum</taxon>
    </lineage>
</organism>
<keyword evidence="3 9" id="KW-0813">Transport</keyword>
<proteinExistence type="inferred from homology"/>
<evidence type="ECO:0000256" key="1">
    <source>
        <dbReference type="ARBA" id="ARBA00004141"/>
    </source>
</evidence>
<feature type="repeat" description="Solcar" evidence="8">
    <location>
        <begin position="157"/>
        <end position="242"/>
    </location>
</feature>
<feature type="transmembrane region" description="Helical" evidence="10">
    <location>
        <begin position="120"/>
        <end position="138"/>
    </location>
</feature>
<comment type="similarity">
    <text evidence="2 9">Belongs to the mitochondrial carrier (TC 2.A.29) family.</text>
</comment>
<comment type="caution">
    <text evidence="11">The sequence shown here is derived from an EMBL/GenBank/DDBJ whole genome shotgun (WGS) entry which is preliminary data.</text>
</comment>
<accession>A0A443PX18</accession>
<dbReference type="InterPro" id="IPR023395">
    <property type="entry name" value="MCP_dom_sf"/>
</dbReference>
<keyword evidence="6 10" id="KW-1133">Transmembrane helix</keyword>
<evidence type="ECO:0000256" key="5">
    <source>
        <dbReference type="ARBA" id="ARBA00022737"/>
    </source>
</evidence>
<dbReference type="STRING" id="337451.A0A443PX18"/>
<gene>
    <name evidence="11" type="ORF">CKAN_02467600</name>
</gene>
<evidence type="ECO:0000256" key="3">
    <source>
        <dbReference type="ARBA" id="ARBA00022448"/>
    </source>
</evidence>
<reference evidence="11 12" key="1">
    <citation type="journal article" date="2019" name="Nat. Plants">
        <title>Stout camphor tree genome fills gaps in understanding of flowering plant genome evolution.</title>
        <authorList>
            <person name="Chaw S.M."/>
            <person name="Liu Y.C."/>
            <person name="Wu Y.W."/>
            <person name="Wang H.Y."/>
            <person name="Lin C.I."/>
            <person name="Wu C.S."/>
            <person name="Ke H.M."/>
            <person name="Chang L.Y."/>
            <person name="Hsu C.Y."/>
            <person name="Yang H.T."/>
            <person name="Sudianto E."/>
            <person name="Hsu M.H."/>
            <person name="Wu K.P."/>
            <person name="Wang L.N."/>
            <person name="Leebens-Mack J.H."/>
            <person name="Tsai I.J."/>
        </authorList>
    </citation>
    <scope>NUCLEOTIDE SEQUENCE [LARGE SCALE GENOMIC DNA]</scope>
    <source>
        <strain evidence="12">cv. Chaw 1501</strain>
        <tissue evidence="11">Young leaves</tissue>
    </source>
</reference>
<dbReference type="OrthoDB" id="756301at2759"/>
<dbReference type="Gene3D" id="1.50.40.10">
    <property type="entry name" value="Mitochondrial carrier domain"/>
    <property type="match status" value="1"/>
</dbReference>
<dbReference type="InterPro" id="IPR050391">
    <property type="entry name" value="Mito_Metabolite_Transporter"/>
</dbReference>
<dbReference type="SUPFAM" id="SSF103506">
    <property type="entry name" value="Mitochondrial carrier"/>
    <property type="match status" value="1"/>
</dbReference>
<dbReference type="EMBL" id="QPKB01000011">
    <property type="protein sequence ID" value="RWR95337.1"/>
    <property type="molecule type" value="Genomic_DNA"/>
</dbReference>
<evidence type="ECO:0000313" key="12">
    <source>
        <dbReference type="Proteomes" id="UP000283530"/>
    </source>
</evidence>
<dbReference type="InterPro" id="IPR018108">
    <property type="entry name" value="MCP_transmembrane"/>
</dbReference>
<feature type="transmembrane region" description="Helical" evidence="10">
    <location>
        <begin position="253"/>
        <end position="272"/>
    </location>
</feature>
<sequence>MILQGPADYLPLLVPFLLRLPPVLLPPSKAGKAEEGMAGDKTLTSGSIVDGREQQAAVTVSYVVYHFSTSSIAVATATGFTHPLDVLKVRLQMQLVGERGPLTGMGKLFAQIIKNEGHRALYLGLAPALIRSILYGGLRLSLYEPTKYACDLTFGSTNFLVKIASGAFSGAFATALTNPMEVLKVRLQMSSNMRRRGAVREMHKIVSQEGVKALWKGVGPAMARAAALTSSQLASYDESKQALIRWTRLEEGFYLHLISSAIAGTVGTLITAPMDMIKTRLMLQRESKLVGTYRNGFHCAYKVTVTEGPRALYKGGLAIFARLGPQTMITFLVCEKLRELAGMKAI</sequence>
<protein>
    <submittedName>
        <fullName evidence="11">Mitochondrial substrate carrier family protein ucpB</fullName>
    </submittedName>
</protein>
<keyword evidence="5" id="KW-0677">Repeat</keyword>
<dbReference type="Pfam" id="PF00153">
    <property type="entry name" value="Mito_carr"/>
    <property type="match status" value="3"/>
</dbReference>
<feature type="repeat" description="Solcar" evidence="8">
    <location>
        <begin position="61"/>
        <end position="149"/>
    </location>
</feature>